<sequence length="380" mass="42285">MLQFTIHRTAGHARRGTLTLNHGSIETPQFMPVGTYGTVKGITPAGLKDAGAQIILGNTFHLWLRPGLDVVRAFGGLHRFIGWDAPILTDSGGFQVWSLGRSAKISEEGVRFASPVNGDKLFLTPEVSMQIQTVLDADIVMQFDECTPYDVQRGGETHITTETEARASMELSLRWAARCKAEFARLDNPNALFGIVQGGMFESLRDASLAGLVDLDLPGYAIGGLSVGEPKEDMLRLLRHTAPRLPGHKPRYLMGVGTPEDLVDGVAAGIDLFDCVMPTRNARNGHLFTRFGDLRIRNARFKLDQRPIDETCACPACRQFSRAYLHHLDRCREMLFGMLATAHNLHYYLGLMREMREALDAGRFDDFVERFRRDRARGVA</sequence>
<comment type="cofactor">
    <cofactor evidence="7">
        <name>Zn(2+)</name>
        <dbReference type="ChEBI" id="CHEBI:29105"/>
    </cofactor>
    <text evidence="7">Binds 1 zinc ion per subunit.</text>
</comment>
<dbReference type="SUPFAM" id="SSF51713">
    <property type="entry name" value="tRNA-guanine transglycosylase"/>
    <property type="match status" value="1"/>
</dbReference>
<dbReference type="EC" id="2.4.2.29" evidence="7"/>
<dbReference type="HAMAP" id="MF_00168">
    <property type="entry name" value="Q_tRNA_Tgt"/>
    <property type="match status" value="1"/>
</dbReference>
<evidence type="ECO:0000259" key="8">
    <source>
        <dbReference type="Pfam" id="PF01702"/>
    </source>
</evidence>
<feature type="binding site" evidence="7">
    <location>
        <position position="224"/>
    </location>
    <ligand>
        <name>substrate</name>
    </ligand>
</feature>
<protein>
    <recommendedName>
        <fullName evidence="7">Queuine tRNA-ribosyltransferase</fullName>
        <ecNumber evidence="7">2.4.2.29</ecNumber>
    </recommendedName>
    <alternativeName>
        <fullName evidence="7">Guanine insertion enzyme</fullName>
    </alternativeName>
    <alternativeName>
        <fullName evidence="7">tRNA-guanine transglycosylase</fullName>
    </alternativeName>
</protein>
<feature type="binding site" evidence="7">
    <location>
        <position position="343"/>
    </location>
    <ligand>
        <name>Zn(2+)</name>
        <dbReference type="ChEBI" id="CHEBI:29105"/>
    </ligand>
</feature>
<comment type="similarity">
    <text evidence="7">Belongs to the queuine tRNA-ribosyltransferase family.</text>
</comment>
<dbReference type="InterPro" id="IPR004803">
    <property type="entry name" value="TGT"/>
</dbReference>
<dbReference type="Proteomes" id="UP000214566">
    <property type="component" value="Unassembled WGS sequence"/>
</dbReference>
<feature type="binding site" evidence="7">
    <location>
        <position position="197"/>
    </location>
    <ligand>
        <name>substrate</name>
    </ligand>
</feature>
<feature type="region of interest" description="RNA binding; important for wobble base 34 recognition" evidence="7">
    <location>
        <begin position="279"/>
        <end position="283"/>
    </location>
</feature>
<dbReference type="Pfam" id="PF01702">
    <property type="entry name" value="TGT"/>
    <property type="match status" value="1"/>
</dbReference>
<keyword evidence="7" id="KW-0862">Zinc</keyword>
<evidence type="ECO:0000256" key="5">
    <source>
        <dbReference type="ARBA" id="ARBA00022785"/>
    </source>
</evidence>
<dbReference type="GO" id="GO:0008616">
    <property type="term" value="P:tRNA queuosine(34) biosynthetic process"/>
    <property type="evidence" value="ECO:0007669"/>
    <property type="project" value="UniProtKB-UniRule"/>
</dbReference>
<feature type="binding site" evidence="7">
    <location>
        <position position="144"/>
    </location>
    <ligand>
        <name>substrate</name>
    </ligand>
</feature>
<dbReference type="GO" id="GO:0008479">
    <property type="term" value="F:tRNA-guanosine(34) queuine transglycosylase activity"/>
    <property type="evidence" value="ECO:0007669"/>
    <property type="project" value="UniProtKB-UniRule"/>
</dbReference>
<name>A0A238D0M7_THIDL</name>
<evidence type="ECO:0000256" key="4">
    <source>
        <dbReference type="ARBA" id="ARBA00022694"/>
    </source>
</evidence>
<keyword evidence="3 7" id="KW-0808">Transferase</keyword>
<dbReference type="GO" id="GO:0005829">
    <property type="term" value="C:cytosol"/>
    <property type="evidence" value="ECO:0007669"/>
    <property type="project" value="TreeGrafter"/>
</dbReference>
<keyword evidence="7" id="KW-0479">Metal-binding</keyword>
<dbReference type="InterPro" id="IPR002616">
    <property type="entry name" value="tRNA_ribo_trans-like"/>
</dbReference>
<dbReference type="UniPathway" id="UPA00392"/>
<feature type="active site" description="Nucleophile" evidence="7">
    <location>
        <position position="274"/>
    </location>
</feature>
<evidence type="ECO:0000313" key="10">
    <source>
        <dbReference type="Proteomes" id="UP000214566"/>
    </source>
</evidence>
<dbReference type="Gene3D" id="3.20.20.105">
    <property type="entry name" value="Queuine tRNA-ribosyltransferase-like"/>
    <property type="match status" value="1"/>
</dbReference>
<feature type="binding site" evidence="7">
    <location>
        <begin position="90"/>
        <end position="94"/>
    </location>
    <ligand>
        <name>substrate</name>
    </ligand>
</feature>
<dbReference type="RefSeq" id="WP_094159261.1">
    <property type="nucleotide sequence ID" value="NZ_LT592170.1"/>
</dbReference>
<evidence type="ECO:0000256" key="3">
    <source>
        <dbReference type="ARBA" id="ARBA00022679"/>
    </source>
</evidence>
<reference evidence="9 10" key="1">
    <citation type="submission" date="2016-06" db="EMBL/GenBank/DDBJ databases">
        <authorList>
            <person name="Kjaerup R.B."/>
            <person name="Dalgaard T.S."/>
            <person name="Juul-Madsen H.R."/>
        </authorList>
    </citation>
    <scope>NUCLEOTIDE SEQUENCE [LARGE SCALE GENOMIC DNA]</scope>
    <source>
        <strain evidence="9 10">DSM 16361</strain>
    </source>
</reference>
<gene>
    <name evidence="7 9" type="primary">tgt</name>
    <name evidence="9" type="ORF">THIARS_50059</name>
</gene>
<feature type="binding site" evidence="7">
    <location>
        <position position="317"/>
    </location>
    <ligand>
        <name>Zn(2+)</name>
        <dbReference type="ChEBI" id="CHEBI:29105"/>
    </ligand>
</feature>
<dbReference type="InterPro" id="IPR036511">
    <property type="entry name" value="TGT-like_sf"/>
</dbReference>
<comment type="pathway">
    <text evidence="1 7">tRNA modification; tRNA-queuosine biosynthesis.</text>
</comment>
<feature type="active site" description="Proton acceptor" evidence="7">
    <location>
        <position position="90"/>
    </location>
</feature>
<evidence type="ECO:0000256" key="7">
    <source>
        <dbReference type="HAMAP-Rule" id="MF_00168"/>
    </source>
</evidence>
<dbReference type="InterPro" id="IPR050076">
    <property type="entry name" value="ArchSynthase1/Queuine_TRR"/>
</dbReference>
<evidence type="ECO:0000313" key="9">
    <source>
        <dbReference type="EMBL" id="SBP86811.1"/>
    </source>
</evidence>
<accession>A0A238D0M7</accession>
<evidence type="ECO:0000256" key="2">
    <source>
        <dbReference type="ARBA" id="ARBA00022676"/>
    </source>
</evidence>
<dbReference type="NCBIfam" id="TIGR00449">
    <property type="entry name" value="tgt_general"/>
    <property type="match status" value="1"/>
</dbReference>
<comment type="subunit">
    <text evidence="7">Homodimer. Within each dimer, one monomer is responsible for RNA recognition and catalysis, while the other monomer binds to the replacement base PreQ1.</text>
</comment>
<organism evidence="9 10">
    <name type="scientific">Thiomonas delicata</name>
    <name type="common">Thiomonas cuprina</name>
    <dbReference type="NCBI Taxonomy" id="364030"/>
    <lineage>
        <taxon>Bacteria</taxon>
        <taxon>Pseudomonadati</taxon>
        <taxon>Pseudomonadota</taxon>
        <taxon>Betaproteobacteria</taxon>
        <taxon>Burkholderiales</taxon>
        <taxon>Thiomonas</taxon>
    </lineage>
</organism>
<dbReference type="EMBL" id="FLMQ01000045">
    <property type="protein sequence ID" value="SBP86811.1"/>
    <property type="molecule type" value="Genomic_DNA"/>
</dbReference>
<feature type="binding site" evidence="7">
    <location>
        <position position="314"/>
    </location>
    <ligand>
        <name>Zn(2+)</name>
        <dbReference type="ChEBI" id="CHEBI:29105"/>
    </ligand>
</feature>
<feature type="region of interest" description="RNA binding" evidence="7">
    <location>
        <begin position="255"/>
        <end position="261"/>
    </location>
</feature>
<dbReference type="GO" id="GO:0046872">
    <property type="term" value="F:metal ion binding"/>
    <property type="evidence" value="ECO:0007669"/>
    <property type="project" value="UniProtKB-KW"/>
</dbReference>
<comment type="catalytic activity">
    <reaction evidence="6 7">
        <text>7-aminomethyl-7-carbaguanine + guanosine(34) in tRNA = 7-aminomethyl-7-carbaguanosine(34) in tRNA + guanine</text>
        <dbReference type="Rhea" id="RHEA:24104"/>
        <dbReference type="Rhea" id="RHEA-COMP:10341"/>
        <dbReference type="Rhea" id="RHEA-COMP:10342"/>
        <dbReference type="ChEBI" id="CHEBI:16235"/>
        <dbReference type="ChEBI" id="CHEBI:58703"/>
        <dbReference type="ChEBI" id="CHEBI:74269"/>
        <dbReference type="ChEBI" id="CHEBI:82833"/>
        <dbReference type="EC" id="2.4.2.29"/>
    </reaction>
</comment>
<dbReference type="PANTHER" id="PTHR46499:SF1">
    <property type="entry name" value="QUEUINE TRNA-RIBOSYLTRANSFERASE"/>
    <property type="match status" value="1"/>
</dbReference>
<feature type="domain" description="tRNA-guanine(15) transglycosylase-like" evidence="8">
    <location>
        <begin position="13"/>
        <end position="376"/>
    </location>
</feature>
<keyword evidence="5 7" id="KW-0671">Queuosine biosynthesis</keyword>
<dbReference type="FunFam" id="3.20.20.105:FF:000001">
    <property type="entry name" value="Queuine tRNA-ribosyltransferase"/>
    <property type="match status" value="1"/>
</dbReference>
<keyword evidence="10" id="KW-1185">Reference proteome</keyword>
<feature type="binding site" evidence="7">
    <location>
        <position position="312"/>
    </location>
    <ligand>
        <name>Zn(2+)</name>
        <dbReference type="ChEBI" id="CHEBI:29105"/>
    </ligand>
</feature>
<evidence type="ECO:0000256" key="1">
    <source>
        <dbReference type="ARBA" id="ARBA00004691"/>
    </source>
</evidence>
<dbReference type="AlphaFoldDB" id="A0A238D0M7"/>
<keyword evidence="4 7" id="KW-0819">tRNA processing</keyword>
<keyword evidence="2 7" id="KW-0328">Glycosyltransferase</keyword>
<proteinExistence type="inferred from homology"/>
<evidence type="ECO:0000256" key="6">
    <source>
        <dbReference type="ARBA" id="ARBA00050112"/>
    </source>
</evidence>
<comment type="function">
    <text evidence="7">Catalyzes the base-exchange of a guanine (G) residue with the queuine precursor 7-aminomethyl-7-deazaguanine (PreQ1) at position 34 (anticodon wobble position) in tRNAs with GU(N) anticodons (tRNA-Asp, -Asn, -His and -Tyr). Catalysis occurs through a double-displacement mechanism. The nucleophile active site attacks the C1' of nucleotide 34 to detach the guanine base from the RNA, forming a covalent enzyme-RNA intermediate. The proton acceptor active site deprotonates the incoming PreQ1, allowing a nucleophilic attack on the C1' of the ribose to form the product. After dissociation, two additional enzymatic reactions on the tRNA convert PreQ1 to queuine (Q), resulting in the hypermodified nucleoside queuosine (7-(((4,5-cis-dihydroxy-2-cyclopenten-1-yl)amino)methyl)-7-deazaguanosine).</text>
</comment>
<dbReference type="PANTHER" id="PTHR46499">
    <property type="entry name" value="QUEUINE TRNA-RIBOSYLTRANSFERASE"/>
    <property type="match status" value="1"/>
</dbReference>
<dbReference type="OrthoDB" id="9805417at2"/>
<dbReference type="NCBIfam" id="TIGR00430">
    <property type="entry name" value="Q_tRNA_tgt"/>
    <property type="match status" value="1"/>
</dbReference>